<dbReference type="AlphaFoldDB" id="B9M2W3"/>
<feature type="transmembrane region" description="Helical" evidence="5">
    <location>
        <begin position="117"/>
        <end position="133"/>
    </location>
</feature>
<name>B9M2W3_GEODF</name>
<evidence type="ECO:0000256" key="4">
    <source>
        <dbReference type="ARBA" id="ARBA00023136"/>
    </source>
</evidence>
<dbReference type="eggNOG" id="COG3307">
    <property type="taxonomic scope" value="Bacteria"/>
</dbReference>
<feature type="domain" description="O-antigen ligase-related" evidence="6">
    <location>
        <begin position="179"/>
        <end position="328"/>
    </location>
</feature>
<evidence type="ECO:0000313" key="7">
    <source>
        <dbReference type="EMBL" id="ACM21309.1"/>
    </source>
</evidence>
<dbReference type="OrthoDB" id="185850at2"/>
<reference evidence="7 8" key="1">
    <citation type="submission" date="2009-01" db="EMBL/GenBank/DDBJ databases">
        <title>Complete sequence of Geobacter sp. FRC-32.</title>
        <authorList>
            <consortium name="US DOE Joint Genome Institute"/>
            <person name="Lucas S."/>
            <person name="Copeland A."/>
            <person name="Lapidus A."/>
            <person name="Glavina del Rio T."/>
            <person name="Dalin E."/>
            <person name="Tice H."/>
            <person name="Bruce D."/>
            <person name="Goodwin L."/>
            <person name="Pitluck S."/>
            <person name="Saunders E."/>
            <person name="Brettin T."/>
            <person name="Detter J.C."/>
            <person name="Han C."/>
            <person name="Larimer F."/>
            <person name="Land M."/>
            <person name="Hauser L."/>
            <person name="Kyrpides N."/>
            <person name="Ovchinnikova G."/>
            <person name="Kostka J."/>
            <person name="Richardson P."/>
        </authorList>
    </citation>
    <scope>NUCLEOTIDE SEQUENCE [LARGE SCALE GENOMIC DNA]</scope>
    <source>
        <strain evidence="8">DSM 22248 / JCM 15807 / FRC-32</strain>
    </source>
</reference>
<keyword evidence="3 5" id="KW-1133">Transmembrane helix</keyword>
<evidence type="ECO:0000256" key="5">
    <source>
        <dbReference type="SAM" id="Phobius"/>
    </source>
</evidence>
<proteinExistence type="predicted"/>
<feature type="transmembrane region" description="Helical" evidence="5">
    <location>
        <begin position="65"/>
        <end position="82"/>
    </location>
</feature>
<feature type="transmembrane region" description="Helical" evidence="5">
    <location>
        <begin position="217"/>
        <end position="240"/>
    </location>
</feature>
<feature type="transmembrane region" description="Helical" evidence="5">
    <location>
        <begin position="29"/>
        <end position="45"/>
    </location>
</feature>
<dbReference type="PANTHER" id="PTHR37422">
    <property type="entry name" value="TEICHURONIC ACID BIOSYNTHESIS PROTEIN TUAE"/>
    <property type="match status" value="1"/>
</dbReference>
<dbReference type="InterPro" id="IPR051533">
    <property type="entry name" value="WaaL-like"/>
</dbReference>
<dbReference type="InterPro" id="IPR007016">
    <property type="entry name" value="O-antigen_ligase-rel_domated"/>
</dbReference>
<dbReference type="Pfam" id="PF04932">
    <property type="entry name" value="Wzy_C"/>
    <property type="match status" value="1"/>
</dbReference>
<dbReference type="KEGG" id="geo:Geob_2966"/>
<gene>
    <name evidence="7" type="ordered locus">Geob_2966</name>
</gene>
<keyword evidence="2 5" id="KW-0812">Transmembrane</keyword>
<dbReference type="HOGENOM" id="CLU_052176_0_0_7"/>
<keyword evidence="4 5" id="KW-0472">Membrane</keyword>
<dbReference type="Proteomes" id="UP000007721">
    <property type="component" value="Chromosome"/>
</dbReference>
<dbReference type="GO" id="GO:0016020">
    <property type="term" value="C:membrane"/>
    <property type="evidence" value="ECO:0007669"/>
    <property type="project" value="UniProtKB-SubCell"/>
</dbReference>
<evidence type="ECO:0000313" key="8">
    <source>
        <dbReference type="Proteomes" id="UP000007721"/>
    </source>
</evidence>
<evidence type="ECO:0000256" key="3">
    <source>
        <dbReference type="ARBA" id="ARBA00022989"/>
    </source>
</evidence>
<dbReference type="EMBL" id="CP001390">
    <property type="protein sequence ID" value="ACM21309.1"/>
    <property type="molecule type" value="Genomic_DNA"/>
</dbReference>
<evidence type="ECO:0000256" key="1">
    <source>
        <dbReference type="ARBA" id="ARBA00004141"/>
    </source>
</evidence>
<feature type="transmembrane region" description="Helical" evidence="5">
    <location>
        <begin position="311"/>
        <end position="330"/>
    </location>
</feature>
<comment type="subcellular location">
    <subcellularLocation>
        <location evidence="1">Membrane</location>
        <topology evidence="1">Multi-pass membrane protein</topology>
    </subcellularLocation>
</comment>
<dbReference type="PANTHER" id="PTHR37422:SF17">
    <property type="entry name" value="O-ANTIGEN LIGASE"/>
    <property type="match status" value="1"/>
</dbReference>
<feature type="transmembrane region" description="Helical" evidence="5">
    <location>
        <begin position="170"/>
        <end position="188"/>
    </location>
</feature>
<sequence>MTMPKLFILGLLYINIGRPQDVLTFLKPLSLGYIFGGLTLAYLLLKKKELDQGLEVQAEENKAIFRVLLWVLITAPFSMHLGHTVGTMTVILKNLVLYGGLYYCFKTEEDFELVSRTVLFSILTLSLGGLFIGESSERSSVGTFYDPNDLALVLTSCIPFIMYHLRDRNFMLKIIALITALATLMQIVLTQSRMGFLLLVLASLLTILQNRSSLLGLLKGVFITGVFAVFFMGMVTPAYLERIQTIFMKGSTGSGRTYIWKRAVEMANANPVFGVGFGAFPSAYGRLLADGRFSKVDDHKYNVAWKVSHNSYLKVLAETGYMGLFLYLLLLKKVVMNMRSVKAWFREQGDSNAIQKVNAVEGALYLLLVGSFFLDQEFNSFFFTLVSLGILFQRVRAVSPATTQAPAVEKTMLQPGALFNEPVKST</sequence>
<dbReference type="STRING" id="316067.Geob_2966"/>
<evidence type="ECO:0000256" key="2">
    <source>
        <dbReference type="ARBA" id="ARBA00022692"/>
    </source>
</evidence>
<keyword evidence="8" id="KW-1185">Reference proteome</keyword>
<protein>
    <submittedName>
        <fullName evidence="7">O-antigen polymerase, putative</fullName>
    </submittedName>
</protein>
<accession>B9M2W3</accession>
<organism evidence="7 8">
    <name type="scientific">Geotalea daltonii (strain DSM 22248 / JCM 15807 / FRC-32)</name>
    <name type="common">Geobacter daltonii</name>
    <dbReference type="NCBI Taxonomy" id="316067"/>
    <lineage>
        <taxon>Bacteria</taxon>
        <taxon>Pseudomonadati</taxon>
        <taxon>Thermodesulfobacteriota</taxon>
        <taxon>Desulfuromonadia</taxon>
        <taxon>Geobacterales</taxon>
        <taxon>Geobacteraceae</taxon>
        <taxon>Geotalea</taxon>
    </lineage>
</organism>
<evidence type="ECO:0000259" key="6">
    <source>
        <dbReference type="Pfam" id="PF04932"/>
    </source>
</evidence>